<gene>
    <name evidence="2" type="ORF">P170DRAFT_431685</name>
</gene>
<feature type="chain" id="PRO_5014125591" evidence="1">
    <location>
        <begin position="16"/>
        <end position="94"/>
    </location>
</feature>
<reference evidence="2 3" key="1">
    <citation type="submission" date="2016-12" db="EMBL/GenBank/DDBJ databases">
        <title>The genomes of Aspergillus section Nigri reveals drivers in fungal speciation.</title>
        <authorList>
            <consortium name="DOE Joint Genome Institute"/>
            <person name="Vesth T.C."/>
            <person name="Nybo J."/>
            <person name="Theobald S."/>
            <person name="Brandl J."/>
            <person name="Frisvad J.C."/>
            <person name="Nielsen K.F."/>
            <person name="Lyhne E.K."/>
            <person name="Kogle M.E."/>
            <person name="Kuo A."/>
            <person name="Riley R."/>
            <person name="Clum A."/>
            <person name="Nolan M."/>
            <person name="Lipzen A."/>
            <person name="Salamov A."/>
            <person name="Henrissat B."/>
            <person name="Wiebenga A."/>
            <person name="De Vries R.P."/>
            <person name="Grigoriev I.V."/>
            <person name="Mortensen U.H."/>
            <person name="Andersen M.R."/>
            <person name="Baker S.E."/>
        </authorList>
    </citation>
    <scope>NUCLEOTIDE SEQUENCE [LARGE SCALE GENOMIC DNA]</scope>
    <source>
        <strain evidence="2 3">IBT 23096</strain>
    </source>
</reference>
<protein>
    <submittedName>
        <fullName evidence="2">Uncharacterized protein</fullName>
    </submittedName>
</protein>
<accession>A0A2I2GM19</accession>
<name>A0A2I2GM19_9EURO</name>
<keyword evidence="3" id="KW-1185">Reference proteome</keyword>
<dbReference type="EMBL" id="MSFO01000001">
    <property type="protein sequence ID" value="PLB53923.1"/>
    <property type="molecule type" value="Genomic_DNA"/>
</dbReference>
<dbReference type="RefSeq" id="XP_024709225.1">
    <property type="nucleotide sequence ID" value="XM_024848097.1"/>
</dbReference>
<comment type="caution">
    <text evidence="2">The sequence shown here is derived from an EMBL/GenBank/DDBJ whole genome shotgun (WGS) entry which is preliminary data.</text>
</comment>
<dbReference type="GeneID" id="36555796"/>
<dbReference type="Proteomes" id="UP000234275">
    <property type="component" value="Unassembled WGS sequence"/>
</dbReference>
<dbReference type="OrthoDB" id="4509278at2759"/>
<proteinExistence type="predicted"/>
<feature type="signal peptide" evidence="1">
    <location>
        <begin position="1"/>
        <end position="15"/>
    </location>
</feature>
<evidence type="ECO:0000313" key="2">
    <source>
        <dbReference type="EMBL" id="PLB53923.1"/>
    </source>
</evidence>
<keyword evidence="1" id="KW-0732">Signal</keyword>
<sequence length="94" mass="9989">MEFFAIAALASLAAAVDVGITFHGARGESYTEVFPTDRTTVTIDNPMIVYSVSSTKGGFCDVTGAEGETITLYSDMEKILKKPQAMKRGSCGTI</sequence>
<evidence type="ECO:0000313" key="3">
    <source>
        <dbReference type="Proteomes" id="UP000234275"/>
    </source>
</evidence>
<organism evidence="2 3">
    <name type="scientific">Aspergillus steynii IBT 23096</name>
    <dbReference type="NCBI Taxonomy" id="1392250"/>
    <lineage>
        <taxon>Eukaryota</taxon>
        <taxon>Fungi</taxon>
        <taxon>Dikarya</taxon>
        <taxon>Ascomycota</taxon>
        <taxon>Pezizomycotina</taxon>
        <taxon>Eurotiomycetes</taxon>
        <taxon>Eurotiomycetidae</taxon>
        <taxon>Eurotiales</taxon>
        <taxon>Aspergillaceae</taxon>
        <taxon>Aspergillus</taxon>
        <taxon>Aspergillus subgen. Circumdati</taxon>
    </lineage>
</organism>
<dbReference type="VEuPathDB" id="FungiDB:P170DRAFT_431685"/>
<dbReference type="AlphaFoldDB" id="A0A2I2GM19"/>
<evidence type="ECO:0000256" key="1">
    <source>
        <dbReference type="SAM" id="SignalP"/>
    </source>
</evidence>